<name>A0A921L8Y1_9FIRM</name>
<dbReference type="GO" id="GO:0003700">
    <property type="term" value="F:DNA-binding transcription factor activity"/>
    <property type="evidence" value="ECO:0007669"/>
    <property type="project" value="InterPro"/>
</dbReference>
<sequence>MEKNISKKNISIITLLRSSYNNMTKSEKKIADYILANEKSVMSQTISDLAVKAQSSEITVSRFCKKLGFNGLQSFKIALAGEVFSKDELLSQEINPHDSYKTIAEKLFSSIADGLQDTLKLLDFEEINKAVDLISKARQICVYGFGNSYTVCKDIETRFMRFGIPVKAYCDLHMQLTASSLLTQEDLIIAVSHTGSNIDLLQSIELAHDNKIPIIAITSYMNSPLCKLADVVLHGMGREVAYKSEAVASRLIHMAIVDVLYMGIYQHNVDKGFANIEKMRAAIAKRRL</sequence>
<evidence type="ECO:0000259" key="4">
    <source>
        <dbReference type="PROSITE" id="PS51071"/>
    </source>
</evidence>
<dbReference type="GO" id="GO:0097367">
    <property type="term" value="F:carbohydrate derivative binding"/>
    <property type="evidence" value="ECO:0007669"/>
    <property type="project" value="InterPro"/>
</dbReference>
<dbReference type="Pfam" id="PF01380">
    <property type="entry name" value="SIS"/>
    <property type="match status" value="1"/>
</dbReference>
<reference evidence="6" key="2">
    <citation type="submission" date="2021-09" db="EMBL/GenBank/DDBJ databases">
        <authorList>
            <person name="Gilroy R."/>
        </authorList>
    </citation>
    <scope>NUCLEOTIDE SEQUENCE</scope>
    <source>
        <strain evidence="6">7318</strain>
    </source>
</reference>
<evidence type="ECO:0000259" key="5">
    <source>
        <dbReference type="PROSITE" id="PS51464"/>
    </source>
</evidence>
<evidence type="ECO:0000313" key="6">
    <source>
        <dbReference type="EMBL" id="HJF84511.1"/>
    </source>
</evidence>
<comment type="caution">
    <text evidence="6">The sequence shown here is derived from an EMBL/GenBank/DDBJ whole genome shotgun (WGS) entry which is preliminary data.</text>
</comment>
<dbReference type="GO" id="GO:0003677">
    <property type="term" value="F:DNA binding"/>
    <property type="evidence" value="ECO:0007669"/>
    <property type="project" value="UniProtKB-KW"/>
</dbReference>
<gene>
    <name evidence="6" type="ORF">K8V65_02455</name>
</gene>
<evidence type="ECO:0000256" key="3">
    <source>
        <dbReference type="ARBA" id="ARBA00023163"/>
    </source>
</evidence>
<dbReference type="SUPFAM" id="SSF46689">
    <property type="entry name" value="Homeodomain-like"/>
    <property type="match status" value="1"/>
</dbReference>
<proteinExistence type="predicted"/>
<dbReference type="PROSITE" id="PS51464">
    <property type="entry name" value="SIS"/>
    <property type="match status" value="1"/>
</dbReference>
<evidence type="ECO:0000256" key="1">
    <source>
        <dbReference type="ARBA" id="ARBA00023015"/>
    </source>
</evidence>
<dbReference type="InterPro" id="IPR001347">
    <property type="entry name" value="SIS_dom"/>
</dbReference>
<evidence type="ECO:0000313" key="7">
    <source>
        <dbReference type="Proteomes" id="UP000780768"/>
    </source>
</evidence>
<keyword evidence="1" id="KW-0805">Transcription regulation</keyword>
<dbReference type="InterPro" id="IPR000281">
    <property type="entry name" value="HTH_RpiR"/>
</dbReference>
<dbReference type="GO" id="GO:1901135">
    <property type="term" value="P:carbohydrate derivative metabolic process"/>
    <property type="evidence" value="ECO:0007669"/>
    <property type="project" value="InterPro"/>
</dbReference>
<feature type="domain" description="HTH rpiR-type" evidence="4">
    <location>
        <begin position="10"/>
        <end position="86"/>
    </location>
</feature>
<dbReference type="AlphaFoldDB" id="A0A921L8Y1"/>
<feature type="domain" description="SIS" evidence="5">
    <location>
        <begin position="130"/>
        <end position="270"/>
    </location>
</feature>
<keyword evidence="3" id="KW-0804">Transcription</keyword>
<evidence type="ECO:0000256" key="2">
    <source>
        <dbReference type="ARBA" id="ARBA00023125"/>
    </source>
</evidence>
<dbReference type="PANTHER" id="PTHR30514:SF1">
    <property type="entry name" value="HTH-TYPE TRANSCRIPTIONAL REGULATOR HEXR-RELATED"/>
    <property type="match status" value="1"/>
</dbReference>
<dbReference type="RefSeq" id="WP_289548912.1">
    <property type="nucleotide sequence ID" value="NZ_CALXYC010000017.1"/>
</dbReference>
<dbReference type="Proteomes" id="UP000780768">
    <property type="component" value="Unassembled WGS sequence"/>
</dbReference>
<protein>
    <submittedName>
        <fullName evidence="6">MurR/RpiR family transcriptional regulator</fullName>
    </submittedName>
</protein>
<dbReference type="Pfam" id="PF01418">
    <property type="entry name" value="HTH_6"/>
    <property type="match status" value="1"/>
</dbReference>
<dbReference type="Gene3D" id="3.40.50.10490">
    <property type="entry name" value="Glucose-6-phosphate isomerase like protein, domain 1"/>
    <property type="match status" value="1"/>
</dbReference>
<dbReference type="EMBL" id="DYVR01000066">
    <property type="protein sequence ID" value="HJF84511.1"/>
    <property type="molecule type" value="Genomic_DNA"/>
</dbReference>
<dbReference type="InterPro" id="IPR046348">
    <property type="entry name" value="SIS_dom_sf"/>
</dbReference>
<dbReference type="PROSITE" id="PS51071">
    <property type="entry name" value="HTH_RPIR"/>
    <property type="match status" value="1"/>
</dbReference>
<organism evidence="6 7">
    <name type="scientific">Megamonas hypermegale</name>
    <dbReference type="NCBI Taxonomy" id="158847"/>
    <lineage>
        <taxon>Bacteria</taxon>
        <taxon>Bacillati</taxon>
        <taxon>Bacillota</taxon>
        <taxon>Negativicutes</taxon>
        <taxon>Selenomonadales</taxon>
        <taxon>Selenomonadaceae</taxon>
        <taxon>Megamonas</taxon>
    </lineage>
</organism>
<keyword evidence="2" id="KW-0238">DNA-binding</keyword>
<dbReference type="InterPro" id="IPR036388">
    <property type="entry name" value="WH-like_DNA-bd_sf"/>
</dbReference>
<dbReference type="SUPFAM" id="SSF53697">
    <property type="entry name" value="SIS domain"/>
    <property type="match status" value="1"/>
</dbReference>
<dbReference type="InterPro" id="IPR009057">
    <property type="entry name" value="Homeodomain-like_sf"/>
</dbReference>
<dbReference type="InterPro" id="IPR035472">
    <property type="entry name" value="RpiR-like_SIS"/>
</dbReference>
<dbReference type="CDD" id="cd05013">
    <property type="entry name" value="SIS_RpiR"/>
    <property type="match status" value="1"/>
</dbReference>
<dbReference type="PANTHER" id="PTHR30514">
    <property type="entry name" value="GLUCOKINASE"/>
    <property type="match status" value="1"/>
</dbReference>
<dbReference type="InterPro" id="IPR047640">
    <property type="entry name" value="RpiR-like"/>
</dbReference>
<reference evidence="6" key="1">
    <citation type="journal article" date="2021" name="PeerJ">
        <title>Extensive microbial diversity within the chicken gut microbiome revealed by metagenomics and culture.</title>
        <authorList>
            <person name="Gilroy R."/>
            <person name="Ravi A."/>
            <person name="Getino M."/>
            <person name="Pursley I."/>
            <person name="Horton D.L."/>
            <person name="Alikhan N.F."/>
            <person name="Baker D."/>
            <person name="Gharbi K."/>
            <person name="Hall N."/>
            <person name="Watson M."/>
            <person name="Adriaenssens E.M."/>
            <person name="Foster-Nyarko E."/>
            <person name="Jarju S."/>
            <person name="Secka A."/>
            <person name="Antonio M."/>
            <person name="Oren A."/>
            <person name="Chaudhuri R.R."/>
            <person name="La Ragione R."/>
            <person name="Hildebrand F."/>
            <person name="Pallen M.J."/>
        </authorList>
    </citation>
    <scope>NUCLEOTIDE SEQUENCE</scope>
    <source>
        <strain evidence="6">7318</strain>
    </source>
</reference>
<accession>A0A921L8Y1</accession>
<dbReference type="Gene3D" id="1.10.10.10">
    <property type="entry name" value="Winged helix-like DNA-binding domain superfamily/Winged helix DNA-binding domain"/>
    <property type="match status" value="1"/>
</dbReference>